<keyword evidence="15" id="KW-1185">Reference proteome</keyword>
<dbReference type="SUPFAM" id="SSF52540">
    <property type="entry name" value="P-loop containing nucleoside triphosphate hydrolases"/>
    <property type="match status" value="2"/>
</dbReference>
<dbReference type="SMART" id="SM00487">
    <property type="entry name" value="DEXDc"/>
    <property type="match status" value="1"/>
</dbReference>
<name>A0A916QEU1_9BACL</name>
<gene>
    <name evidence="14" type="ORF">PRECH8_04820</name>
</gene>
<keyword evidence="1 9" id="KW-0547">Nucleotide-binding</keyword>
<evidence type="ECO:0000259" key="12">
    <source>
        <dbReference type="PROSITE" id="PS51198"/>
    </source>
</evidence>
<accession>A0A916QEU1</accession>
<evidence type="ECO:0000313" key="15">
    <source>
        <dbReference type="Proteomes" id="UP000654993"/>
    </source>
</evidence>
<dbReference type="CDD" id="cd17932">
    <property type="entry name" value="DEXQc_UvrD"/>
    <property type="match status" value="1"/>
</dbReference>
<evidence type="ECO:0000256" key="5">
    <source>
        <dbReference type="ARBA" id="ARBA00023235"/>
    </source>
</evidence>
<evidence type="ECO:0000256" key="3">
    <source>
        <dbReference type="ARBA" id="ARBA00022806"/>
    </source>
</evidence>
<comment type="catalytic activity">
    <reaction evidence="6">
        <text>Couples ATP hydrolysis with the unwinding of duplex DNA by translocating in the 3'-5' direction.</text>
        <dbReference type="EC" id="5.6.2.4"/>
    </reaction>
</comment>
<evidence type="ECO:0000256" key="2">
    <source>
        <dbReference type="ARBA" id="ARBA00022801"/>
    </source>
</evidence>
<dbReference type="InterPro" id="IPR006935">
    <property type="entry name" value="Helicase/UvrB_N"/>
</dbReference>
<dbReference type="InterPro" id="IPR014001">
    <property type="entry name" value="Helicase_ATP-bd"/>
</dbReference>
<dbReference type="RefSeq" id="WP_200965467.1">
    <property type="nucleotide sequence ID" value="NZ_BMAQ01000003.1"/>
</dbReference>
<evidence type="ECO:0000256" key="6">
    <source>
        <dbReference type="ARBA" id="ARBA00034617"/>
    </source>
</evidence>
<dbReference type="EC" id="5.6.2.4" evidence="7"/>
<dbReference type="GO" id="GO:0005524">
    <property type="term" value="F:ATP binding"/>
    <property type="evidence" value="ECO:0007669"/>
    <property type="project" value="UniProtKB-UniRule"/>
</dbReference>
<dbReference type="GO" id="GO:0016787">
    <property type="term" value="F:hydrolase activity"/>
    <property type="evidence" value="ECO:0007669"/>
    <property type="project" value="UniProtKB-UniRule"/>
</dbReference>
<feature type="domain" description="Helicase C-terminal" evidence="11">
    <location>
        <begin position="979"/>
        <end position="1131"/>
    </location>
</feature>
<dbReference type="GO" id="GO:0003677">
    <property type="term" value="F:DNA binding"/>
    <property type="evidence" value="ECO:0007669"/>
    <property type="project" value="InterPro"/>
</dbReference>
<dbReference type="GO" id="GO:0000725">
    <property type="term" value="P:recombinational repair"/>
    <property type="evidence" value="ECO:0007669"/>
    <property type="project" value="TreeGrafter"/>
</dbReference>
<comment type="caution">
    <text evidence="14">The sequence shown here is derived from an EMBL/GenBank/DDBJ whole genome shotgun (WGS) entry which is preliminary data.</text>
</comment>
<protein>
    <recommendedName>
        <fullName evidence="7">DNA 3'-5' helicase</fullName>
        <ecNumber evidence="7">5.6.2.4</ecNumber>
    </recommendedName>
</protein>
<feature type="domain" description="UvrD-like helicase C-terminal" evidence="13">
    <location>
        <begin position="335"/>
        <end position="582"/>
    </location>
</feature>
<comment type="catalytic activity">
    <reaction evidence="8">
        <text>ATP + H2O = ADP + phosphate + H(+)</text>
        <dbReference type="Rhea" id="RHEA:13065"/>
        <dbReference type="ChEBI" id="CHEBI:15377"/>
        <dbReference type="ChEBI" id="CHEBI:15378"/>
        <dbReference type="ChEBI" id="CHEBI:30616"/>
        <dbReference type="ChEBI" id="CHEBI:43474"/>
        <dbReference type="ChEBI" id="CHEBI:456216"/>
        <dbReference type="EC" id="5.6.2.4"/>
    </reaction>
</comment>
<dbReference type="Pfam" id="PF04851">
    <property type="entry name" value="ResIII"/>
    <property type="match status" value="1"/>
</dbReference>
<proteinExistence type="predicted"/>
<reference evidence="14" key="1">
    <citation type="submission" date="2020-08" db="EMBL/GenBank/DDBJ databases">
        <authorList>
            <person name="Uke A."/>
            <person name="Chhe C."/>
            <person name="Baramee S."/>
            <person name="Kosugi A."/>
        </authorList>
    </citation>
    <scope>NUCLEOTIDE SEQUENCE</scope>
    <source>
        <strain evidence="14">DA-C8</strain>
    </source>
</reference>
<dbReference type="SMART" id="SM00490">
    <property type="entry name" value="HELICc"/>
    <property type="match status" value="1"/>
</dbReference>
<evidence type="ECO:0000256" key="7">
    <source>
        <dbReference type="ARBA" id="ARBA00034808"/>
    </source>
</evidence>
<dbReference type="Pfam" id="PF13361">
    <property type="entry name" value="UvrD_C"/>
    <property type="match status" value="2"/>
</dbReference>
<dbReference type="InterPro" id="IPR027417">
    <property type="entry name" value="P-loop_NTPase"/>
</dbReference>
<dbReference type="Pfam" id="PF00271">
    <property type="entry name" value="Helicase_C"/>
    <property type="match status" value="1"/>
</dbReference>
<evidence type="ECO:0000259" key="10">
    <source>
        <dbReference type="PROSITE" id="PS51192"/>
    </source>
</evidence>
<evidence type="ECO:0000256" key="8">
    <source>
        <dbReference type="ARBA" id="ARBA00048988"/>
    </source>
</evidence>
<dbReference type="InterPro" id="IPR001650">
    <property type="entry name" value="Helicase_C-like"/>
</dbReference>
<feature type="binding site" evidence="9">
    <location>
        <begin position="23"/>
        <end position="30"/>
    </location>
    <ligand>
        <name>ATP</name>
        <dbReference type="ChEBI" id="CHEBI:30616"/>
    </ligand>
</feature>
<keyword evidence="5" id="KW-0413">Isomerase</keyword>
<dbReference type="InterPro" id="IPR000212">
    <property type="entry name" value="DNA_helicase_UvrD/REP"/>
</dbReference>
<evidence type="ECO:0000313" key="14">
    <source>
        <dbReference type="EMBL" id="GFR37186.1"/>
    </source>
</evidence>
<dbReference type="GO" id="GO:0005829">
    <property type="term" value="C:cytosol"/>
    <property type="evidence" value="ECO:0007669"/>
    <property type="project" value="TreeGrafter"/>
</dbReference>
<feature type="domain" description="Helicase ATP-binding" evidence="10">
    <location>
        <begin position="742"/>
        <end position="904"/>
    </location>
</feature>
<dbReference type="AlphaFoldDB" id="A0A916QEU1"/>
<dbReference type="PROSITE" id="PS51217">
    <property type="entry name" value="UVRD_HELICASE_CTER"/>
    <property type="match status" value="1"/>
</dbReference>
<evidence type="ECO:0000256" key="9">
    <source>
        <dbReference type="PROSITE-ProRule" id="PRU00560"/>
    </source>
</evidence>
<dbReference type="EMBL" id="BMAQ01000003">
    <property type="protein sequence ID" value="GFR37186.1"/>
    <property type="molecule type" value="Genomic_DNA"/>
</dbReference>
<dbReference type="PROSITE" id="PS51192">
    <property type="entry name" value="HELICASE_ATP_BIND_1"/>
    <property type="match status" value="1"/>
</dbReference>
<sequence>MVTLTSEQIAAITSNASKILVKAGAGTGKTEVLTRRILYLLEQDEELTVRDFAVITFTNKATENVKDRIKNHLFNKYMTAQSQKEKDRYRNELDALNLAQISTIHQFCRLILNYAGPFQTESSNSYAPSYAVSERALREAVEQVVSNWINSDVNQKEVLLETLPPHDLKKYLMSAYLLIRNKGLPLEDVLSETKKTMLLQDVGNIATIKGFFIDLLNALKQEETIRKLNTLNTDDLLAYAVDVLRNNPAVVERLQGRFRHVFVDEFQDTSVYQAEILRYICDTGNRPAHLFVVGDVKQSIYQFRGADVTSYKSMEDWIRQQGIVLSLRTNFRSVKPIVDFVNETFRCIANDEKKPDFEVEDLQEFDTSQDDNENVIKYIKFKNNPVDTVVKTILEEIEQGAHYGQFAVLFRTNRNMDEYEHALRTAGIPVQKTGAGKLFARREIKELYRILNWMVTPKDPIKREEALSVDWITGSEEYLSRLEYEIIPHAAKYTVTQVIEAVMRLAHVRDYYLIKDDRQSIANLDRLKEITRQYWKDESIQLVDYVNWLSVQMATNHDETQAEISDDVLDAVQLITIHKAKGLEYPYVILPENDRNLVSPGLIPSILYSAGSGLEFQIKPRVWYKTKISSSHYDQAKELYLKEYLAEEARVLYVALTRAEKKLFLLINEDTSNKIVCYQNWIKQQDNEANELKVDPIIMEESYQYRSTEDEDEQPIVQTVDFEEEQNRKSQSKLWRHQEEAVDTFLASGSGIIEMATGTGKTRTSIEIIKRLLDTKQIDSVVVTVSGNDLLDQWYEELLVLDELRFLRQYGQYKQASTFQLLSKKSALIISHQELIKVIKNFRRNIFERSILVCDEVHGIGAESKVLNLSGELRKFKYRLGLSATPEREYDEVGNQFIQEEIGPVIYRYPLEAAIREGILCEFDYVPLEYELTPEDRKAIRSVIAAFHAESKDLQEKNKTELYTRLAQIRKTSKGKLPIFEDFIHKNPHLLKRCIIYVETKEFGEWIQNIILNINPNYHTYFGDDHSEDLQRFSRGELDCLIAAKRISEGIDIRSIEKVILMTADRSLTQTIQRIGRCLRIDPNNPNKRATVIDLVEKQEGDSTEEEREVIKADQQRKNWLTKLSQIRREV</sequence>
<dbReference type="PROSITE" id="PS51198">
    <property type="entry name" value="UVRD_HELICASE_ATP_BIND"/>
    <property type="match status" value="1"/>
</dbReference>
<reference evidence="14" key="2">
    <citation type="journal article" date="2021" name="Data Brief">
        <title>Draft genome sequence data of the facultative, thermophilic, xylanolytic bacterium Paenibacillus sp. strain DA-C8.</title>
        <authorList>
            <person name="Chhe C."/>
            <person name="Uke A."/>
            <person name="Baramee S."/>
            <person name="Ungkulpasvich U."/>
            <person name="Tachaapaikoon C."/>
            <person name="Pason P."/>
            <person name="Waeonukul R."/>
            <person name="Ratanakhanokchai K."/>
            <person name="Kosugi A."/>
        </authorList>
    </citation>
    <scope>NUCLEOTIDE SEQUENCE</scope>
    <source>
        <strain evidence="14">DA-C8</strain>
    </source>
</reference>
<dbReference type="Gene3D" id="1.10.486.10">
    <property type="entry name" value="PCRA, domain 4"/>
    <property type="match status" value="2"/>
</dbReference>
<feature type="domain" description="UvrD-like helicase ATP-binding" evidence="12">
    <location>
        <begin position="2"/>
        <end position="334"/>
    </location>
</feature>
<dbReference type="InterPro" id="IPR014017">
    <property type="entry name" value="DNA_helicase_UvrD-like_C"/>
</dbReference>
<keyword evidence="4 9" id="KW-0067">ATP-binding</keyword>
<dbReference type="Pfam" id="PF00580">
    <property type="entry name" value="UvrD-helicase"/>
    <property type="match status" value="1"/>
</dbReference>
<dbReference type="InterPro" id="IPR014016">
    <property type="entry name" value="UvrD-like_ATP-bd"/>
</dbReference>
<dbReference type="PANTHER" id="PTHR11070:SF67">
    <property type="entry name" value="DNA 3'-5' HELICASE"/>
    <property type="match status" value="1"/>
</dbReference>
<keyword evidence="3 9" id="KW-0347">Helicase</keyword>
<dbReference type="Gene3D" id="3.40.50.300">
    <property type="entry name" value="P-loop containing nucleotide triphosphate hydrolases"/>
    <property type="match status" value="6"/>
</dbReference>
<keyword evidence="2 9" id="KW-0378">Hydrolase</keyword>
<evidence type="ECO:0000256" key="4">
    <source>
        <dbReference type="ARBA" id="ARBA00022840"/>
    </source>
</evidence>
<dbReference type="Proteomes" id="UP000654993">
    <property type="component" value="Unassembled WGS sequence"/>
</dbReference>
<dbReference type="PANTHER" id="PTHR11070">
    <property type="entry name" value="UVRD / RECB / PCRA DNA HELICASE FAMILY MEMBER"/>
    <property type="match status" value="1"/>
</dbReference>
<dbReference type="PROSITE" id="PS51194">
    <property type="entry name" value="HELICASE_CTER"/>
    <property type="match status" value="1"/>
</dbReference>
<dbReference type="GO" id="GO:0043138">
    <property type="term" value="F:3'-5' DNA helicase activity"/>
    <property type="evidence" value="ECO:0007669"/>
    <property type="project" value="UniProtKB-EC"/>
</dbReference>
<evidence type="ECO:0000259" key="13">
    <source>
        <dbReference type="PROSITE" id="PS51217"/>
    </source>
</evidence>
<organism evidence="14 15">
    <name type="scientific">Insulibacter thermoxylanivorax</name>
    <dbReference type="NCBI Taxonomy" id="2749268"/>
    <lineage>
        <taxon>Bacteria</taxon>
        <taxon>Bacillati</taxon>
        <taxon>Bacillota</taxon>
        <taxon>Bacilli</taxon>
        <taxon>Bacillales</taxon>
        <taxon>Paenibacillaceae</taxon>
        <taxon>Insulibacter</taxon>
    </lineage>
</organism>
<evidence type="ECO:0000259" key="11">
    <source>
        <dbReference type="PROSITE" id="PS51194"/>
    </source>
</evidence>
<evidence type="ECO:0000256" key="1">
    <source>
        <dbReference type="ARBA" id="ARBA00022741"/>
    </source>
</evidence>